<name>A0ABQ6Q6B2_9BACT</name>
<dbReference type="Pfam" id="PF13439">
    <property type="entry name" value="Glyco_transf_4"/>
    <property type="match status" value="1"/>
</dbReference>
<dbReference type="EMBL" id="BTPE01000025">
    <property type="protein sequence ID" value="GMQ35711.1"/>
    <property type="molecule type" value="Genomic_DNA"/>
</dbReference>
<dbReference type="Pfam" id="PF00534">
    <property type="entry name" value="Glycos_transf_1"/>
    <property type="match status" value="1"/>
</dbReference>
<evidence type="ECO:0000256" key="1">
    <source>
        <dbReference type="ARBA" id="ARBA00022679"/>
    </source>
</evidence>
<dbReference type="InterPro" id="IPR028098">
    <property type="entry name" value="Glyco_trans_4-like_N"/>
</dbReference>
<keyword evidence="5" id="KW-1185">Reference proteome</keyword>
<dbReference type="InterPro" id="IPR001296">
    <property type="entry name" value="Glyco_trans_1"/>
</dbReference>
<comment type="caution">
    <text evidence="4">The sequence shown here is derived from an EMBL/GenBank/DDBJ whole genome shotgun (WGS) entry which is preliminary data.</text>
</comment>
<evidence type="ECO:0000259" key="3">
    <source>
        <dbReference type="Pfam" id="PF13439"/>
    </source>
</evidence>
<gene>
    <name evidence="4" type="ORF">Ataiwa_39840</name>
</gene>
<reference evidence="4 5" key="1">
    <citation type="submission" date="2023-08" db="EMBL/GenBank/DDBJ databases">
        <title>Draft genome sequence of Algoriphagus taiwanensis.</title>
        <authorList>
            <person name="Takatani N."/>
            <person name="Hosokawa M."/>
            <person name="Sawabe T."/>
        </authorList>
    </citation>
    <scope>NUCLEOTIDE SEQUENCE [LARGE SCALE GENOMIC DNA]</scope>
    <source>
        <strain evidence="4 5">JCM 19755</strain>
    </source>
</reference>
<dbReference type="PANTHER" id="PTHR46401">
    <property type="entry name" value="GLYCOSYLTRANSFERASE WBBK-RELATED"/>
    <property type="match status" value="1"/>
</dbReference>
<protein>
    <submittedName>
        <fullName evidence="4">Uncharacterized protein</fullName>
    </submittedName>
</protein>
<evidence type="ECO:0000259" key="2">
    <source>
        <dbReference type="Pfam" id="PF00534"/>
    </source>
</evidence>
<evidence type="ECO:0000313" key="4">
    <source>
        <dbReference type="EMBL" id="GMQ35711.1"/>
    </source>
</evidence>
<organism evidence="4 5">
    <name type="scientific">Algoriphagus taiwanensis</name>
    <dbReference type="NCBI Taxonomy" id="1445656"/>
    <lineage>
        <taxon>Bacteria</taxon>
        <taxon>Pseudomonadati</taxon>
        <taxon>Bacteroidota</taxon>
        <taxon>Cytophagia</taxon>
        <taxon>Cytophagales</taxon>
        <taxon>Cyclobacteriaceae</taxon>
        <taxon>Algoriphagus</taxon>
    </lineage>
</organism>
<dbReference type="SUPFAM" id="SSF53756">
    <property type="entry name" value="UDP-Glycosyltransferase/glycogen phosphorylase"/>
    <property type="match status" value="1"/>
</dbReference>
<dbReference type="Gene3D" id="3.40.50.2000">
    <property type="entry name" value="Glycogen Phosphorylase B"/>
    <property type="match status" value="2"/>
</dbReference>
<keyword evidence="1" id="KW-0808">Transferase</keyword>
<sequence>MGHEVLVITLLSGGEGLKFSGRTIHLIRPEEQLLDCKGFWQLSQILKDFQPDLVQANASDTLRYGVAAKWLSAGRFSLVYRNANMMSPFVKSRWTKSFYKFLLNQTDAVISVAEATRLDLMDFYDYSKMIQTIPIGIDSVDIESLAKEELKVELPNSFLLFMGGWVKEKDPEFLLDWFIGQHNHFSDLHLVFLGKGILEESLRKKIDSHGLQEKVLLISNLVNPFPVLHRAKALVLPSKIEGLPGVILEAMYCRVPVLAYGVGGIPEVLKNGETGWCILPNDSQTFVQAIQEVLEMEESSKQQILIQAHNLVLTHFSLPQVTQQFEDFYKDLFAKS</sequence>
<proteinExistence type="predicted"/>
<feature type="domain" description="Glycosyl transferase family 1" evidence="2">
    <location>
        <begin position="153"/>
        <end position="303"/>
    </location>
</feature>
<evidence type="ECO:0000313" key="5">
    <source>
        <dbReference type="Proteomes" id="UP001307705"/>
    </source>
</evidence>
<accession>A0ABQ6Q6B2</accession>
<dbReference type="CDD" id="cd03801">
    <property type="entry name" value="GT4_PimA-like"/>
    <property type="match status" value="1"/>
</dbReference>
<dbReference type="Proteomes" id="UP001307705">
    <property type="component" value="Unassembled WGS sequence"/>
</dbReference>
<feature type="domain" description="Glycosyltransferase subfamily 4-like N-terminal" evidence="3">
    <location>
        <begin position="1"/>
        <end position="138"/>
    </location>
</feature>
<dbReference type="PANTHER" id="PTHR46401:SF2">
    <property type="entry name" value="GLYCOSYLTRANSFERASE WBBK-RELATED"/>
    <property type="match status" value="1"/>
</dbReference>